<evidence type="ECO:0000256" key="7">
    <source>
        <dbReference type="ARBA" id="ARBA00022801"/>
    </source>
</evidence>
<evidence type="ECO:0000256" key="8">
    <source>
        <dbReference type="ARBA" id="ARBA00022833"/>
    </source>
</evidence>
<feature type="binding site" evidence="13">
    <location>
        <position position="56"/>
    </location>
    <ligand>
        <name>Zn(2+)</name>
        <dbReference type="ChEBI" id="CHEBI:29105"/>
        <note>catalytic</note>
    </ligand>
</feature>
<keyword evidence="8 13" id="KW-0862">Zinc</keyword>
<dbReference type="InterPro" id="IPR002125">
    <property type="entry name" value="CMP_dCMP_dom"/>
</dbReference>
<evidence type="ECO:0000256" key="2">
    <source>
        <dbReference type="ARBA" id="ARBA00003949"/>
    </source>
</evidence>
<evidence type="ECO:0000313" key="16">
    <source>
        <dbReference type="EMBL" id="HJC71190.1"/>
    </source>
</evidence>
<dbReference type="InterPro" id="IPR050202">
    <property type="entry name" value="Cyt/Deoxycyt_deaminase"/>
</dbReference>
<reference evidence="16" key="2">
    <citation type="submission" date="2021-04" db="EMBL/GenBank/DDBJ databases">
        <authorList>
            <person name="Gilroy R."/>
        </authorList>
    </citation>
    <scope>NUCLEOTIDE SEQUENCE</scope>
    <source>
        <strain evidence="16">5933</strain>
    </source>
</reference>
<dbReference type="SUPFAM" id="SSF53927">
    <property type="entry name" value="Cytidine deaminase-like"/>
    <property type="match status" value="1"/>
</dbReference>
<dbReference type="InterPro" id="IPR016192">
    <property type="entry name" value="APOBEC/CMP_deaminase_Zn-bd"/>
</dbReference>
<dbReference type="InterPro" id="IPR016193">
    <property type="entry name" value="Cytidine_deaminase-like"/>
</dbReference>
<evidence type="ECO:0000256" key="6">
    <source>
        <dbReference type="ARBA" id="ARBA00022723"/>
    </source>
</evidence>
<dbReference type="EMBL" id="DWWA01000002">
    <property type="protein sequence ID" value="HJC71190.1"/>
    <property type="molecule type" value="Genomic_DNA"/>
</dbReference>
<feature type="binding site" evidence="13">
    <location>
        <position position="97"/>
    </location>
    <ligand>
        <name>Zn(2+)</name>
        <dbReference type="ChEBI" id="CHEBI:29105"/>
        <note>catalytic</note>
    </ligand>
</feature>
<reference evidence="16" key="1">
    <citation type="journal article" date="2021" name="PeerJ">
        <title>Extensive microbial diversity within the chicken gut microbiome revealed by metagenomics and culture.</title>
        <authorList>
            <person name="Gilroy R."/>
            <person name="Ravi A."/>
            <person name="Getino M."/>
            <person name="Pursley I."/>
            <person name="Horton D.L."/>
            <person name="Alikhan N.F."/>
            <person name="Baker D."/>
            <person name="Gharbi K."/>
            <person name="Hall N."/>
            <person name="Watson M."/>
            <person name="Adriaenssens E.M."/>
            <person name="Foster-Nyarko E."/>
            <person name="Jarju S."/>
            <person name="Secka A."/>
            <person name="Antonio M."/>
            <person name="Oren A."/>
            <person name="Chaudhuri R.R."/>
            <person name="La Ragione R."/>
            <person name="Hildebrand F."/>
            <person name="Pallen M.J."/>
        </authorList>
    </citation>
    <scope>NUCLEOTIDE SEQUENCE</scope>
    <source>
        <strain evidence="16">5933</strain>
    </source>
</reference>
<dbReference type="Pfam" id="PF00383">
    <property type="entry name" value="dCMP_cyt_deam_1"/>
    <property type="match status" value="1"/>
</dbReference>
<evidence type="ECO:0000259" key="15">
    <source>
        <dbReference type="PROSITE" id="PS51747"/>
    </source>
</evidence>
<accession>A0A9D2Q5D1</accession>
<name>A0A9D2Q5D1_9FIRM</name>
<dbReference type="CDD" id="cd01283">
    <property type="entry name" value="cytidine_deaminase"/>
    <property type="match status" value="1"/>
</dbReference>
<sequence length="144" mass="15240">MTRQEKERLVQAAREARSRCYAPYSHFAVGAAVQGESGNIYTGCNIECASFSATCCAERVAVYHAVMAGEKCLSAVAVAGGAQGDPVRGRTAPCGICRQVLSEFAASDMTVLMAVSEDAYEEVSLGSLLPMSFGPKDLQDTNDM</sequence>
<evidence type="ECO:0000256" key="10">
    <source>
        <dbReference type="ARBA" id="ARBA00049252"/>
    </source>
</evidence>
<feature type="binding site" evidence="13">
    <location>
        <position position="94"/>
    </location>
    <ligand>
        <name>Zn(2+)</name>
        <dbReference type="ChEBI" id="CHEBI:29105"/>
        <note>catalytic</note>
    </ligand>
</feature>
<dbReference type="GO" id="GO:0008270">
    <property type="term" value="F:zinc ion binding"/>
    <property type="evidence" value="ECO:0007669"/>
    <property type="project" value="UniProtKB-UniRule"/>
</dbReference>
<evidence type="ECO:0000256" key="3">
    <source>
        <dbReference type="ARBA" id="ARBA00006576"/>
    </source>
</evidence>
<dbReference type="GO" id="GO:0005829">
    <property type="term" value="C:cytosol"/>
    <property type="evidence" value="ECO:0007669"/>
    <property type="project" value="TreeGrafter"/>
</dbReference>
<dbReference type="EC" id="3.5.4.5" evidence="4 14"/>
<organism evidence="16 17">
    <name type="scientific">Candidatus Ruthenibacterium merdavium</name>
    <dbReference type="NCBI Taxonomy" id="2838752"/>
    <lineage>
        <taxon>Bacteria</taxon>
        <taxon>Bacillati</taxon>
        <taxon>Bacillota</taxon>
        <taxon>Clostridia</taxon>
        <taxon>Eubacteriales</taxon>
        <taxon>Oscillospiraceae</taxon>
        <taxon>Ruthenibacterium</taxon>
    </lineage>
</organism>
<protein>
    <recommendedName>
        <fullName evidence="5 14">Cytidine deaminase</fullName>
        <ecNumber evidence="4 14">3.5.4.5</ecNumber>
    </recommendedName>
    <alternativeName>
        <fullName evidence="9 14">Cytidine aminohydrolase</fullName>
    </alternativeName>
</protein>
<dbReference type="InterPro" id="IPR006262">
    <property type="entry name" value="Cyt_deam_tetra"/>
</dbReference>
<dbReference type="PANTHER" id="PTHR11644:SF2">
    <property type="entry name" value="CYTIDINE DEAMINASE"/>
    <property type="match status" value="1"/>
</dbReference>
<dbReference type="Gene3D" id="3.40.140.10">
    <property type="entry name" value="Cytidine Deaminase, domain 2"/>
    <property type="match status" value="1"/>
</dbReference>
<evidence type="ECO:0000256" key="5">
    <source>
        <dbReference type="ARBA" id="ARBA00018266"/>
    </source>
</evidence>
<evidence type="ECO:0000256" key="9">
    <source>
        <dbReference type="ARBA" id="ARBA00032005"/>
    </source>
</evidence>
<proteinExistence type="inferred from homology"/>
<evidence type="ECO:0000256" key="13">
    <source>
        <dbReference type="PIRSR" id="PIRSR606262-3"/>
    </source>
</evidence>
<comment type="cofactor">
    <cofactor evidence="1 13 14">
        <name>Zn(2+)</name>
        <dbReference type="ChEBI" id="CHEBI:29105"/>
    </cofactor>
</comment>
<dbReference type="PANTHER" id="PTHR11644">
    <property type="entry name" value="CYTIDINE DEAMINASE"/>
    <property type="match status" value="1"/>
</dbReference>
<dbReference type="AlphaFoldDB" id="A0A9D2Q5D1"/>
<keyword evidence="7 14" id="KW-0378">Hydrolase</keyword>
<comment type="catalytic activity">
    <reaction evidence="10 14">
        <text>2'-deoxycytidine + H2O + H(+) = 2'-deoxyuridine + NH4(+)</text>
        <dbReference type="Rhea" id="RHEA:13433"/>
        <dbReference type="ChEBI" id="CHEBI:15377"/>
        <dbReference type="ChEBI" id="CHEBI:15378"/>
        <dbReference type="ChEBI" id="CHEBI:15698"/>
        <dbReference type="ChEBI" id="CHEBI:16450"/>
        <dbReference type="ChEBI" id="CHEBI:28938"/>
        <dbReference type="EC" id="3.5.4.5"/>
    </reaction>
</comment>
<dbReference type="GO" id="GO:0055086">
    <property type="term" value="P:nucleobase-containing small molecule metabolic process"/>
    <property type="evidence" value="ECO:0007669"/>
    <property type="project" value="UniProtKB-ARBA"/>
</dbReference>
<dbReference type="GO" id="GO:0042802">
    <property type="term" value="F:identical protein binding"/>
    <property type="evidence" value="ECO:0007669"/>
    <property type="project" value="UniProtKB-ARBA"/>
</dbReference>
<evidence type="ECO:0000313" key="17">
    <source>
        <dbReference type="Proteomes" id="UP000823918"/>
    </source>
</evidence>
<evidence type="ECO:0000256" key="4">
    <source>
        <dbReference type="ARBA" id="ARBA00012783"/>
    </source>
</evidence>
<comment type="similarity">
    <text evidence="3 14">Belongs to the cytidine and deoxycytidylate deaminase family.</text>
</comment>
<evidence type="ECO:0000256" key="1">
    <source>
        <dbReference type="ARBA" id="ARBA00001947"/>
    </source>
</evidence>
<gene>
    <name evidence="16" type="primary">cdd</name>
    <name evidence="16" type="ORF">H9698_00125</name>
</gene>
<comment type="function">
    <text evidence="2 14">This enzyme scavenges exogenous and endogenous cytidine and 2'-deoxycytidine for UMP synthesis.</text>
</comment>
<keyword evidence="6 13" id="KW-0479">Metal-binding</keyword>
<dbReference type="PROSITE" id="PS51747">
    <property type="entry name" value="CYT_DCMP_DEAMINASES_2"/>
    <property type="match status" value="1"/>
</dbReference>
<feature type="domain" description="CMP/dCMP-type deaminase" evidence="15">
    <location>
        <begin position="4"/>
        <end position="136"/>
    </location>
</feature>
<dbReference type="GO" id="GO:0004126">
    <property type="term" value="F:cytidine deaminase activity"/>
    <property type="evidence" value="ECO:0007669"/>
    <property type="project" value="UniProtKB-UniRule"/>
</dbReference>
<evidence type="ECO:0000256" key="14">
    <source>
        <dbReference type="RuleBase" id="RU364006"/>
    </source>
</evidence>
<comment type="caution">
    <text evidence="16">The sequence shown here is derived from an EMBL/GenBank/DDBJ whole genome shotgun (WGS) entry which is preliminary data.</text>
</comment>
<evidence type="ECO:0000256" key="12">
    <source>
        <dbReference type="PIRSR" id="PIRSR606262-1"/>
    </source>
</evidence>
<dbReference type="NCBIfam" id="TIGR01354">
    <property type="entry name" value="cyt_deam_tetra"/>
    <property type="match status" value="1"/>
</dbReference>
<feature type="active site" description="Proton donor" evidence="12">
    <location>
        <position position="58"/>
    </location>
</feature>
<dbReference type="NCBIfam" id="NF004064">
    <property type="entry name" value="PRK05578.1"/>
    <property type="match status" value="1"/>
</dbReference>
<dbReference type="Proteomes" id="UP000823918">
    <property type="component" value="Unassembled WGS sequence"/>
</dbReference>
<dbReference type="PROSITE" id="PS00903">
    <property type="entry name" value="CYT_DCMP_DEAMINASES_1"/>
    <property type="match status" value="1"/>
</dbReference>
<comment type="catalytic activity">
    <reaction evidence="11 14">
        <text>cytidine + H2O + H(+) = uridine + NH4(+)</text>
        <dbReference type="Rhea" id="RHEA:16069"/>
        <dbReference type="ChEBI" id="CHEBI:15377"/>
        <dbReference type="ChEBI" id="CHEBI:15378"/>
        <dbReference type="ChEBI" id="CHEBI:16704"/>
        <dbReference type="ChEBI" id="CHEBI:17562"/>
        <dbReference type="ChEBI" id="CHEBI:28938"/>
        <dbReference type="EC" id="3.5.4.5"/>
    </reaction>
</comment>
<dbReference type="GO" id="GO:0072527">
    <property type="term" value="P:pyrimidine-containing compound metabolic process"/>
    <property type="evidence" value="ECO:0007669"/>
    <property type="project" value="UniProtKB-ARBA"/>
</dbReference>
<evidence type="ECO:0000256" key="11">
    <source>
        <dbReference type="ARBA" id="ARBA00049558"/>
    </source>
</evidence>
<dbReference type="FunFam" id="3.40.140.10:FF:000008">
    <property type="entry name" value="Cytidine deaminase"/>
    <property type="match status" value="1"/>
</dbReference>